<feature type="compositionally biased region" description="Basic residues" evidence="6">
    <location>
        <begin position="1"/>
        <end position="11"/>
    </location>
</feature>
<evidence type="ECO:0000256" key="1">
    <source>
        <dbReference type="ARBA" id="ARBA00004370"/>
    </source>
</evidence>
<evidence type="ECO:0000256" key="4">
    <source>
        <dbReference type="ARBA" id="ARBA00023136"/>
    </source>
</evidence>
<dbReference type="PROSITE" id="PS51469">
    <property type="entry name" value="SUN"/>
    <property type="match status" value="1"/>
</dbReference>
<gene>
    <name evidence="9" type="ORF">TCAP_00699</name>
</gene>
<feature type="domain" description="SUN" evidence="8">
    <location>
        <begin position="867"/>
        <end position="1071"/>
    </location>
</feature>
<feature type="compositionally biased region" description="Polar residues" evidence="6">
    <location>
        <begin position="338"/>
        <end position="349"/>
    </location>
</feature>
<reference evidence="9 10" key="1">
    <citation type="submission" date="2017-08" db="EMBL/GenBank/DDBJ databases">
        <title>Harnessing the power of phylogenomics to disentangle the directionality and signatures of interkingdom host jumping in the parasitic fungal genus Tolypocladium.</title>
        <authorList>
            <person name="Quandt C.A."/>
            <person name="Patterson W."/>
            <person name="Spatafora J.W."/>
        </authorList>
    </citation>
    <scope>NUCLEOTIDE SEQUENCE [LARGE SCALE GENOMIC DNA]</scope>
    <source>
        <strain evidence="9 10">CBS 113982</strain>
    </source>
</reference>
<feature type="transmembrane region" description="Helical" evidence="7">
    <location>
        <begin position="507"/>
        <end position="531"/>
    </location>
</feature>
<evidence type="ECO:0000256" key="5">
    <source>
        <dbReference type="SAM" id="Coils"/>
    </source>
</evidence>
<evidence type="ECO:0000256" key="6">
    <source>
        <dbReference type="SAM" id="MobiDB-lite"/>
    </source>
</evidence>
<feature type="compositionally biased region" description="Acidic residues" evidence="6">
    <location>
        <begin position="354"/>
        <end position="363"/>
    </location>
</feature>
<feature type="compositionally biased region" description="Polar residues" evidence="6">
    <location>
        <begin position="21"/>
        <end position="30"/>
    </location>
</feature>
<dbReference type="Proteomes" id="UP000236621">
    <property type="component" value="Unassembled WGS sequence"/>
</dbReference>
<feature type="region of interest" description="Disordered" evidence="6">
    <location>
        <begin position="162"/>
        <end position="424"/>
    </location>
</feature>
<dbReference type="GO" id="GO:0034993">
    <property type="term" value="C:meiotic nuclear membrane microtubule tethering complex"/>
    <property type="evidence" value="ECO:0007669"/>
    <property type="project" value="TreeGrafter"/>
</dbReference>
<dbReference type="InterPro" id="IPR045119">
    <property type="entry name" value="SUN1-5"/>
</dbReference>
<keyword evidence="4 7" id="KW-0472">Membrane</keyword>
<name>A0A2K3QPC5_9HYPO</name>
<proteinExistence type="predicted"/>
<dbReference type="AlphaFoldDB" id="A0A2K3QPC5"/>
<dbReference type="OrthoDB" id="342281at2759"/>
<evidence type="ECO:0000259" key="8">
    <source>
        <dbReference type="PROSITE" id="PS51469"/>
    </source>
</evidence>
<feature type="transmembrane region" description="Helical" evidence="7">
    <location>
        <begin position="475"/>
        <end position="495"/>
    </location>
</feature>
<dbReference type="InterPro" id="IPR012919">
    <property type="entry name" value="SUN_dom"/>
</dbReference>
<feature type="compositionally biased region" description="Low complexity" evidence="6">
    <location>
        <begin position="364"/>
        <end position="387"/>
    </location>
</feature>
<dbReference type="STRING" id="45235.A0A2K3QPC5"/>
<organism evidence="9 10">
    <name type="scientific">Tolypocladium capitatum</name>
    <dbReference type="NCBI Taxonomy" id="45235"/>
    <lineage>
        <taxon>Eukaryota</taxon>
        <taxon>Fungi</taxon>
        <taxon>Dikarya</taxon>
        <taxon>Ascomycota</taxon>
        <taxon>Pezizomycotina</taxon>
        <taxon>Sordariomycetes</taxon>
        <taxon>Hypocreomycetidae</taxon>
        <taxon>Hypocreales</taxon>
        <taxon>Ophiocordycipitaceae</taxon>
        <taxon>Tolypocladium</taxon>
    </lineage>
</organism>
<comment type="caution">
    <text evidence="9">The sequence shown here is derived from an EMBL/GenBank/DDBJ whole genome shotgun (WGS) entry which is preliminary data.</text>
</comment>
<feature type="compositionally biased region" description="Basic and acidic residues" evidence="6">
    <location>
        <begin position="402"/>
        <end position="424"/>
    </location>
</feature>
<keyword evidence="5" id="KW-0175">Coiled coil</keyword>
<dbReference type="PANTHER" id="PTHR12911:SF8">
    <property type="entry name" value="KLAROID PROTEIN-RELATED"/>
    <property type="match status" value="1"/>
</dbReference>
<keyword evidence="3 7" id="KW-1133">Transmembrane helix</keyword>
<dbReference type="GO" id="GO:0043495">
    <property type="term" value="F:protein-membrane adaptor activity"/>
    <property type="evidence" value="ECO:0007669"/>
    <property type="project" value="TreeGrafter"/>
</dbReference>
<dbReference type="Gene3D" id="2.60.120.260">
    <property type="entry name" value="Galactose-binding domain-like"/>
    <property type="match status" value="1"/>
</dbReference>
<feature type="region of interest" description="Disordered" evidence="6">
    <location>
        <begin position="134"/>
        <end position="153"/>
    </location>
</feature>
<evidence type="ECO:0000313" key="10">
    <source>
        <dbReference type="Proteomes" id="UP000236621"/>
    </source>
</evidence>
<sequence length="1084" mass="118508">MPPKATGRRRAAGFASREPDNTPSSRSGFQKPNLPPLQGTPSSRRQYAYGAAAEPVPSRPGRGLQRGQVLDLSTAVRSALVRHDEEEEHDDGSVAARVPSRSVDPDEDELAGASEAASNVGTAARGPMQAIRDMFNLGGQGNDGSEADDARSFGMESDYYVDATIGSTPGSMPPPSTRRTAAKVDAASASPKTRAANRRKPRRLQDLAEESSSDLGAEAQPTVPTTRASKPRPAVEKPAEVNHLPPRRGRSAQEKEAGATESEDDQTVKPIKLRHDISTNTPAPRRAQEGARGNSQARRTRAAPASPPESEGRTRQESSSAATVELRSTRQRRGRQTAVKQSAGANNARRSGLEEDDSGDESNSESGRWASGAATRAAAANGLLANRRPPPPNLTGNHKTTRKDTGAGDPGRREREQETRDGLDAPQHRWAWLGSLVPPPLRRRDRDEETDGDEQGEVPAINWWQLLNPWTHVKATAWIVVALWERLTGVFASLFPAGARQFMTRVLWEIPFAIAGVIFLILALVLMSAAYTSSRHAVADDMWDHMARGSSWPAVADIKGKIGGYMPSFPWPSWSWGDDFTWEMDDDANAVKLDDFLKKTAQAYQSLEKAGRLHDGALKRLEAVVPKVVHMQLKDGRPVVAPEFYHALRDLIREDDAVLTFARKGGEFVVASEPQLKAIATGLIKDATFTSKLNSTVGEAEDRLGSRATGLWQTWVKQNEARMQQAIGSAVDQIESAGTQRERELDERVGKMLGEQRKDGERQGLLVTRDEFLRHLNNEAAALRAEIRAELNELQPRLEELVRESVHIATRDLAPSMSRAEVTSLVNGLVHRAFADVNLEAVANGKIHAHWDAELKHQVNYFSVGAGATVQPLLSSPTYDPFHRPFFSSMAHKTGLRRALPPIAALLPWADVGDCWCAARAVNLRGNPHGATLVVQLGHRVVPQHVVLEHILPGATTDAGARPRDVEVYAFIAERAVRERVRDFAAVTFPDPDPAEDWNHTPADLPEHFVLVGRFAYEGAGLHDGVHVHRLSSELVALGADTDQVAVRATSNYGAANHTCFYRVRLYGHNVEVHGQNPEGAEWR</sequence>
<dbReference type="PANTHER" id="PTHR12911">
    <property type="entry name" value="SAD1/UNC-84-LIKE PROTEIN-RELATED"/>
    <property type="match status" value="1"/>
</dbReference>
<feature type="coiled-coil region" evidence="5">
    <location>
        <begin position="773"/>
        <end position="804"/>
    </location>
</feature>
<keyword evidence="10" id="KW-1185">Reference proteome</keyword>
<protein>
    <recommendedName>
        <fullName evidence="8">SUN domain-containing protein</fullName>
    </recommendedName>
</protein>
<evidence type="ECO:0000256" key="3">
    <source>
        <dbReference type="ARBA" id="ARBA00022989"/>
    </source>
</evidence>
<evidence type="ECO:0000313" key="9">
    <source>
        <dbReference type="EMBL" id="PNY29392.1"/>
    </source>
</evidence>
<evidence type="ECO:0000256" key="7">
    <source>
        <dbReference type="SAM" id="Phobius"/>
    </source>
</evidence>
<dbReference type="EMBL" id="NRSZ01000120">
    <property type="protein sequence ID" value="PNY29392.1"/>
    <property type="molecule type" value="Genomic_DNA"/>
</dbReference>
<evidence type="ECO:0000256" key="2">
    <source>
        <dbReference type="ARBA" id="ARBA00022692"/>
    </source>
</evidence>
<keyword evidence="2 7" id="KW-0812">Transmembrane</keyword>
<feature type="region of interest" description="Disordered" evidence="6">
    <location>
        <begin position="1"/>
        <end position="125"/>
    </location>
</feature>
<comment type="subcellular location">
    <subcellularLocation>
        <location evidence="1">Membrane</location>
    </subcellularLocation>
</comment>
<accession>A0A2K3QPC5</accession>